<reference evidence="1 2" key="1">
    <citation type="submission" date="2023-04" db="EMBL/GenBank/DDBJ databases">
        <title>Ectobacillus antri isolated from activated sludge.</title>
        <authorList>
            <person name="Yan P."/>
            <person name="Liu X."/>
        </authorList>
    </citation>
    <scope>NUCLEOTIDE SEQUENCE [LARGE SCALE GENOMIC DNA]</scope>
    <source>
        <strain evidence="1 2">C18H</strain>
    </source>
</reference>
<gene>
    <name evidence="1" type="ORF">P6P90_16460</name>
</gene>
<accession>A0ABT6H831</accession>
<dbReference type="EMBL" id="JARULN010000030">
    <property type="protein sequence ID" value="MDG5755489.1"/>
    <property type="molecule type" value="Genomic_DNA"/>
</dbReference>
<evidence type="ECO:0000313" key="2">
    <source>
        <dbReference type="Proteomes" id="UP001218246"/>
    </source>
</evidence>
<dbReference type="RefSeq" id="WP_278018675.1">
    <property type="nucleotide sequence ID" value="NZ_JARRRY010000030.1"/>
</dbReference>
<dbReference type="Proteomes" id="UP001218246">
    <property type="component" value="Unassembled WGS sequence"/>
</dbReference>
<name>A0ABT6H831_9BACI</name>
<dbReference type="InterPro" id="IPR029058">
    <property type="entry name" value="AB_hydrolase_fold"/>
</dbReference>
<proteinExistence type="predicted"/>
<dbReference type="SUPFAM" id="SSF53474">
    <property type="entry name" value="alpha/beta-Hydrolases"/>
    <property type="match status" value="1"/>
</dbReference>
<evidence type="ECO:0008006" key="3">
    <source>
        <dbReference type="Google" id="ProtNLM"/>
    </source>
</evidence>
<sequence length="133" mass="15144">MIVVFSACTKIGVKGRYNYIRTIKSMNCNKLFILDDFGYDSRGLFYLGENNKFEVATAVKELISQIANKYNINQRIYVGSSKGGYASLYFGLDDNGSVIIAGAPQYYLNFYLNDAKDHKRLLQICRDHSKNIK</sequence>
<dbReference type="Gene3D" id="3.40.50.1820">
    <property type="entry name" value="alpha/beta hydrolase"/>
    <property type="match status" value="1"/>
</dbReference>
<organism evidence="1 2">
    <name type="scientific">Ectobacillus antri</name>
    <dbReference type="NCBI Taxonomy" id="2486280"/>
    <lineage>
        <taxon>Bacteria</taxon>
        <taxon>Bacillati</taxon>
        <taxon>Bacillota</taxon>
        <taxon>Bacilli</taxon>
        <taxon>Bacillales</taxon>
        <taxon>Bacillaceae</taxon>
        <taxon>Ectobacillus</taxon>
    </lineage>
</organism>
<evidence type="ECO:0000313" key="1">
    <source>
        <dbReference type="EMBL" id="MDG5755489.1"/>
    </source>
</evidence>
<keyword evidence="2" id="KW-1185">Reference proteome</keyword>
<protein>
    <recommendedName>
        <fullName evidence="3">Alpha/beta hydrolase</fullName>
    </recommendedName>
</protein>
<comment type="caution">
    <text evidence="1">The sequence shown here is derived from an EMBL/GenBank/DDBJ whole genome shotgun (WGS) entry which is preliminary data.</text>
</comment>